<evidence type="ECO:0000313" key="23">
    <source>
        <dbReference type="Proteomes" id="UP000652761"/>
    </source>
</evidence>
<evidence type="ECO:0000259" key="21">
    <source>
        <dbReference type="PROSITE" id="PS50873"/>
    </source>
</evidence>
<keyword evidence="14 20" id="KW-0376">Hydrogen peroxide</keyword>
<feature type="binding site" evidence="17">
    <location>
        <position position="244"/>
    </location>
    <ligand>
        <name>Ca(2+)</name>
        <dbReference type="ChEBI" id="CHEBI:29108"/>
        <label>2</label>
    </ligand>
</feature>
<feature type="binding site" evidence="17">
    <location>
        <position position="86"/>
    </location>
    <ligand>
        <name>Ca(2+)</name>
        <dbReference type="ChEBI" id="CHEBI:29108"/>
        <label>1</label>
    </ligand>
</feature>
<dbReference type="PROSITE" id="PS00436">
    <property type="entry name" value="PEROXIDASE_2"/>
    <property type="match status" value="1"/>
</dbReference>
<evidence type="ECO:0000256" key="13">
    <source>
        <dbReference type="ARBA" id="ARBA00023157"/>
    </source>
</evidence>
<dbReference type="Gene3D" id="1.10.420.10">
    <property type="entry name" value="Peroxidase, domain 2"/>
    <property type="match status" value="1"/>
</dbReference>
<sequence>MAALAWMHFLTVVQLFMLPSSYAQGGLKAGFYSSTCPKAEDTVRATVERYFNDDPSVAPGLLRLHFHDCFVQGCEGSVLVTGNSTEMTAVQNTGLKGFDVVEDAKSQLEALCPGVVSCADILALAARDAVDLAGGPSWSVPTGRRDGRVSSASDAASLPSPFDSVEIQRQKFQDKGLSDQDLVTLVGAHTIGQTSCRFVGYRLYNFTATGNADPTINQDFLEQLQTQCPQDGNPSQRVPLDKDTPAKFDVNFFKNIRDGRGVLESDQRLWGHEATRAVVKKYSGTLRGVLGLRFGYEFQKSMVKLSGLGVKTGNDGEIRKVCSSINTCNYKKGH</sequence>
<dbReference type="CDD" id="cd00693">
    <property type="entry name" value="secretory_peroxidase"/>
    <property type="match status" value="1"/>
</dbReference>
<feature type="binding site" evidence="17">
    <location>
        <position position="249"/>
    </location>
    <ligand>
        <name>Ca(2+)</name>
        <dbReference type="ChEBI" id="CHEBI:29108"/>
        <label>2</label>
    </ligand>
</feature>
<comment type="cofactor">
    <cofactor evidence="17 20">
        <name>heme b</name>
        <dbReference type="ChEBI" id="CHEBI:60344"/>
    </cofactor>
    <text evidence="17 20">Binds 1 heme b (iron(II)-protoporphyrin IX) group per subunit.</text>
</comment>
<keyword evidence="13 19" id="KW-1015">Disulfide bond</keyword>
<dbReference type="GO" id="GO:0046872">
    <property type="term" value="F:metal ion binding"/>
    <property type="evidence" value="ECO:0007669"/>
    <property type="project" value="UniProtKB-UniRule"/>
</dbReference>
<evidence type="ECO:0000256" key="3">
    <source>
        <dbReference type="ARBA" id="ARBA00006873"/>
    </source>
</evidence>
<feature type="binding site" evidence="16">
    <location>
        <position position="159"/>
    </location>
    <ligand>
        <name>substrate</name>
    </ligand>
</feature>
<evidence type="ECO:0000256" key="9">
    <source>
        <dbReference type="ARBA" id="ARBA00022729"/>
    </source>
</evidence>
<organism evidence="22 23">
    <name type="scientific">Colocasia esculenta</name>
    <name type="common">Wild taro</name>
    <name type="synonym">Arum esculentum</name>
    <dbReference type="NCBI Taxonomy" id="4460"/>
    <lineage>
        <taxon>Eukaryota</taxon>
        <taxon>Viridiplantae</taxon>
        <taxon>Streptophyta</taxon>
        <taxon>Embryophyta</taxon>
        <taxon>Tracheophyta</taxon>
        <taxon>Spermatophyta</taxon>
        <taxon>Magnoliopsida</taxon>
        <taxon>Liliopsida</taxon>
        <taxon>Araceae</taxon>
        <taxon>Aroideae</taxon>
        <taxon>Colocasieae</taxon>
        <taxon>Colocasia</taxon>
    </lineage>
</organism>
<dbReference type="Pfam" id="PF00141">
    <property type="entry name" value="peroxidase"/>
    <property type="match status" value="1"/>
</dbReference>
<evidence type="ECO:0000256" key="8">
    <source>
        <dbReference type="ARBA" id="ARBA00022723"/>
    </source>
</evidence>
<feature type="disulfide bond" evidence="19">
    <location>
        <begin position="196"/>
        <end position="228"/>
    </location>
</feature>
<feature type="disulfide bond" evidence="19">
    <location>
        <begin position="69"/>
        <end position="74"/>
    </location>
</feature>
<evidence type="ECO:0000256" key="2">
    <source>
        <dbReference type="ARBA" id="ARBA00002322"/>
    </source>
</evidence>
<gene>
    <name evidence="22" type="ORF">Taro_005824</name>
</gene>
<evidence type="ECO:0000256" key="4">
    <source>
        <dbReference type="ARBA" id="ARBA00012313"/>
    </source>
</evidence>
<dbReference type="FunFam" id="1.10.520.10:FF:000008">
    <property type="entry name" value="Peroxidase"/>
    <property type="match status" value="1"/>
</dbReference>
<protein>
    <recommendedName>
        <fullName evidence="4 20">Peroxidase</fullName>
        <ecNumber evidence="4 20">1.11.1.7</ecNumber>
    </recommendedName>
</protein>
<dbReference type="GO" id="GO:0020037">
    <property type="term" value="F:heme binding"/>
    <property type="evidence" value="ECO:0007669"/>
    <property type="project" value="UniProtKB-UniRule"/>
</dbReference>
<evidence type="ECO:0000256" key="19">
    <source>
        <dbReference type="PIRSR" id="PIRSR600823-5"/>
    </source>
</evidence>
<accession>A0A843TQX1</accession>
<evidence type="ECO:0000313" key="22">
    <source>
        <dbReference type="EMBL" id="MQL73481.1"/>
    </source>
</evidence>
<keyword evidence="10 17" id="KW-0106">Calcium</keyword>
<keyword evidence="6 20" id="KW-0575">Peroxidase</keyword>
<name>A0A843TQX1_COLES</name>
<feature type="binding site" evidence="17">
    <location>
        <position position="68"/>
    </location>
    <ligand>
        <name>Ca(2+)</name>
        <dbReference type="ChEBI" id="CHEBI:29108"/>
        <label>1</label>
    </ligand>
</feature>
<feature type="disulfide bond" evidence="19">
    <location>
        <begin position="36"/>
        <end position="112"/>
    </location>
</feature>
<dbReference type="PROSITE" id="PS00435">
    <property type="entry name" value="PEROXIDASE_1"/>
    <property type="match status" value="1"/>
</dbReference>
<evidence type="ECO:0000256" key="16">
    <source>
        <dbReference type="PIRSR" id="PIRSR600823-2"/>
    </source>
</evidence>
<dbReference type="InterPro" id="IPR019794">
    <property type="entry name" value="Peroxidases_AS"/>
</dbReference>
<comment type="cofactor">
    <cofactor evidence="17 20">
        <name>Ca(2+)</name>
        <dbReference type="ChEBI" id="CHEBI:29108"/>
    </cofactor>
    <text evidence="17 20">Binds 2 calcium ions per subunit.</text>
</comment>
<dbReference type="EMBL" id="NMUH01000169">
    <property type="protein sequence ID" value="MQL73481.1"/>
    <property type="molecule type" value="Genomic_DNA"/>
</dbReference>
<dbReference type="GO" id="GO:0140825">
    <property type="term" value="F:lactoperoxidase activity"/>
    <property type="evidence" value="ECO:0007669"/>
    <property type="project" value="UniProtKB-EC"/>
</dbReference>
<evidence type="ECO:0000256" key="18">
    <source>
        <dbReference type="PIRSR" id="PIRSR600823-4"/>
    </source>
</evidence>
<comment type="catalytic activity">
    <reaction evidence="1 20">
        <text>2 a phenolic donor + H2O2 = 2 a phenolic radical donor + 2 H2O</text>
        <dbReference type="Rhea" id="RHEA:56136"/>
        <dbReference type="ChEBI" id="CHEBI:15377"/>
        <dbReference type="ChEBI" id="CHEBI:16240"/>
        <dbReference type="ChEBI" id="CHEBI:139520"/>
        <dbReference type="ChEBI" id="CHEBI:139521"/>
        <dbReference type="EC" id="1.11.1.7"/>
    </reaction>
</comment>
<comment type="similarity">
    <text evidence="20">Belongs to the peroxidase family. Classical plant (class III) peroxidase subfamily.</text>
</comment>
<feature type="domain" description="Plant heme peroxidase family profile" evidence="21">
    <location>
        <begin position="26"/>
        <end position="326"/>
    </location>
</feature>
<dbReference type="InterPro" id="IPR010255">
    <property type="entry name" value="Haem_peroxidase_sf"/>
</dbReference>
<comment type="function">
    <text evidence="2">Removal of H(2)O(2), oxidation of toxic reductants, biosynthesis and degradation of lignin, suberization, auxin catabolism, response to environmental stresses such as wounding, pathogen attack and oxidative stress. These functions might be dependent on each isozyme/isoform in each plant tissue.</text>
</comment>
<keyword evidence="7 20" id="KW-0349">Heme</keyword>
<feature type="site" description="Transition state stabilizer" evidence="18">
    <location>
        <position position="63"/>
    </location>
</feature>
<feature type="chain" id="PRO_5033106944" description="Peroxidase" evidence="20">
    <location>
        <begin position="24"/>
        <end position="334"/>
    </location>
</feature>
<evidence type="ECO:0000256" key="7">
    <source>
        <dbReference type="ARBA" id="ARBA00022617"/>
    </source>
</evidence>
<feature type="signal peptide" evidence="20">
    <location>
        <begin position="1"/>
        <end position="23"/>
    </location>
</feature>
<evidence type="ECO:0000256" key="5">
    <source>
        <dbReference type="ARBA" id="ARBA00022525"/>
    </source>
</evidence>
<dbReference type="PRINTS" id="PR00461">
    <property type="entry name" value="PLPEROXIDASE"/>
</dbReference>
<keyword evidence="11 20" id="KW-0560">Oxidoreductase</keyword>
<dbReference type="SUPFAM" id="SSF48113">
    <property type="entry name" value="Heme-dependent peroxidases"/>
    <property type="match status" value="1"/>
</dbReference>
<dbReference type="Gene3D" id="1.10.520.10">
    <property type="match status" value="1"/>
</dbReference>
<keyword evidence="23" id="KW-1185">Reference proteome</keyword>
<evidence type="ECO:0000256" key="1">
    <source>
        <dbReference type="ARBA" id="ARBA00000189"/>
    </source>
</evidence>
<dbReference type="PRINTS" id="PR00458">
    <property type="entry name" value="PEROXIDASE"/>
</dbReference>
<dbReference type="EC" id="1.11.1.7" evidence="4 20"/>
<evidence type="ECO:0000256" key="15">
    <source>
        <dbReference type="PIRSR" id="PIRSR600823-1"/>
    </source>
</evidence>
<keyword evidence="9 20" id="KW-0732">Signal</keyword>
<evidence type="ECO:0000256" key="12">
    <source>
        <dbReference type="ARBA" id="ARBA00023004"/>
    </source>
</evidence>
<feature type="binding site" evidence="17">
    <location>
        <position position="71"/>
    </location>
    <ligand>
        <name>Ca(2+)</name>
        <dbReference type="ChEBI" id="CHEBI:29108"/>
        <label>1</label>
    </ligand>
</feature>
<feature type="binding site" description="axial binding residue" evidence="17">
    <location>
        <position position="189"/>
    </location>
    <ligand>
        <name>heme b</name>
        <dbReference type="ChEBI" id="CHEBI:60344"/>
    </ligand>
    <ligandPart>
        <name>Fe</name>
        <dbReference type="ChEBI" id="CHEBI:18248"/>
    </ligandPart>
</feature>
<dbReference type="GO" id="GO:0005576">
    <property type="term" value="C:extracellular region"/>
    <property type="evidence" value="ECO:0007669"/>
    <property type="project" value="UniProtKB-SubCell"/>
</dbReference>
<evidence type="ECO:0000256" key="20">
    <source>
        <dbReference type="RuleBase" id="RU362060"/>
    </source>
</evidence>
<feature type="disulfide bond" evidence="19">
    <location>
        <begin position="118"/>
        <end position="322"/>
    </location>
</feature>
<feature type="binding site" evidence="17">
    <location>
        <position position="190"/>
    </location>
    <ligand>
        <name>Ca(2+)</name>
        <dbReference type="ChEBI" id="CHEBI:29108"/>
        <label>2</label>
    </ligand>
</feature>
<proteinExistence type="inferred from homology"/>
<evidence type="ECO:0000256" key="14">
    <source>
        <dbReference type="ARBA" id="ARBA00023324"/>
    </source>
</evidence>
<dbReference type="AlphaFoldDB" id="A0A843TQX1"/>
<evidence type="ECO:0000256" key="17">
    <source>
        <dbReference type="PIRSR" id="PIRSR600823-3"/>
    </source>
</evidence>
<comment type="subcellular location">
    <subcellularLocation>
        <location evidence="20">Secreted</location>
    </subcellularLocation>
</comment>
<dbReference type="GO" id="GO:0042744">
    <property type="term" value="P:hydrogen peroxide catabolic process"/>
    <property type="evidence" value="ECO:0007669"/>
    <property type="project" value="UniProtKB-KW"/>
</dbReference>
<dbReference type="SMR" id="A0A843TQX1"/>
<dbReference type="InterPro" id="IPR019793">
    <property type="entry name" value="Peroxidases_heam-ligand_BS"/>
</dbReference>
<dbReference type="InterPro" id="IPR002016">
    <property type="entry name" value="Haem_peroxidase"/>
</dbReference>
<evidence type="ECO:0000256" key="10">
    <source>
        <dbReference type="ARBA" id="ARBA00022837"/>
    </source>
</evidence>
<keyword evidence="8 17" id="KW-0479">Metal-binding</keyword>
<keyword evidence="12 17" id="KW-0408">Iron</keyword>
<evidence type="ECO:0000256" key="11">
    <source>
        <dbReference type="ARBA" id="ARBA00023002"/>
    </source>
</evidence>
<dbReference type="GO" id="GO:0006979">
    <property type="term" value="P:response to oxidative stress"/>
    <property type="evidence" value="ECO:0007669"/>
    <property type="project" value="UniProtKB-UniRule"/>
</dbReference>
<reference evidence="22" key="1">
    <citation type="submission" date="2017-07" db="EMBL/GenBank/DDBJ databases">
        <title>Taro Niue Genome Assembly and Annotation.</title>
        <authorList>
            <person name="Atibalentja N."/>
            <person name="Keating K."/>
            <person name="Fields C.J."/>
        </authorList>
    </citation>
    <scope>NUCLEOTIDE SEQUENCE</scope>
    <source>
        <strain evidence="22">Niue_2</strain>
        <tissue evidence="22">Leaf</tissue>
    </source>
</reference>
<dbReference type="PANTHER" id="PTHR31235">
    <property type="entry name" value="PEROXIDASE 25-RELATED"/>
    <property type="match status" value="1"/>
</dbReference>
<dbReference type="PROSITE" id="PS50873">
    <property type="entry name" value="PEROXIDASE_4"/>
    <property type="match status" value="1"/>
</dbReference>
<dbReference type="InterPro" id="IPR033905">
    <property type="entry name" value="Secretory_peroxidase"/>
</dbReference>
<dbReference type="FunFam" id="1.10.420.10:FF:000010">
    <property type="entry name" value="Peroxidase"/>
    <property type="match status" value="1"/>
</dbReference>
<feature type="binding site" evidence="17">
    <location>
        <position position="77"/>
    </location>
    <ligand>
        <name>Ca(2+)</name>
        <dbReference type="ChEBI" id="CHEBI:29108"/>
        <label>1</label>
    </ligand>
</feature>
<comment type="similarity">
    <text evidence="3">Belongs to the peroxidase family. Ascorbate peroxidase subfamily.</text>
</comment>
<dbReference type="InterPro" id="IPR000823">
    <property type="entry name" value="Peroxidase_pln"/>
</dbReference>
<dbReference type="Proteomes" id="UP000652761">
    <property type="component" value="Unassembled WGS sequence"/>
</dbReference>
<dbReference type="OrthoDB" id="2113341at2759"/>
<comment type="caution">
    <text evidence="22">The sequence shown here is derived from an EMBL/GenBank/DDBJ whole genome shotgun (WGS) entry which is preliminary data.</text>
</comment>
<feature type="binding site" evidence="17">
    <location>
        <position position="241"/>
    </location>
    <ligand>
        <name>Ca(2+)</name>
        <dbReference type="ChEBI" id="CHEBI:29108"/>
        <label>2</label>
    </ligand>
</feature>
<keyword evidence="5 20" id="KW-0964">Secreted</keyword>
<evidence type="ECO:0000256" key="6">
    <source>
        <dbReference type="ARBA" id="ARBA00022559"/>
    </source>
</evidence>
<feature type="active site" description="Proton acceptor" evidence="15">
    <location>
        <position position="67"/>
    </location>
</feature>
<feature type="binding site" evidence="17">
    <location>
        <position position="73"/>
    </location>
    <ligand>
        <name>Ca(2+)</name>
        <dbReference type="ChEBI" id="CHEBI:29108"/>
        <label>1</label>
    </ligand>
</feature>